<comment type="caution">
    <text evidence="2">The sequence shown here is derived from an EMBL/GenBank/DDBJ whole genome shotgun (WGS) entry which is preliminary data.</text>
</comment>
<evidence type="ECO:0000313" key="3">
    <source>
        <dbReference type="Proteomes" id="UP000004095"/>
    </source>
</evidence>
<gene>
    <name evidence="2" type="ORF">M23134_01567</name>
</gene>
<dbReference type="AlphaFoldDB" id="A1ZTI5"/>
<dbReference type="OrthoDB" id="9811177at2"/>
<dbReference type="Proteomes" id="UP000004095">
    <property type="component" value="Unassembled WGS sequence"/>
</dbReference>
<dbReference type="InterPro" id="IPR002725">
    <property type="entry name" value="YgjP-like_metallopeptidase"/>
</dbReference>
<dbReference type="Pfam" id="PF01863">
    <property type="entry name" value="YgjP-like"/>
    <property type="match status" value="1"/>
</dbReference>
<accession>A1ZTI5</accession>
<dbReference type="PANTHER" id="PTHR30399">
    <property type="entry name" value="UNCHARACTERIZED PROTEIN YGJP"/>
    <property type="match status" value="1"/>
</dbReference>
<organism evidence="2 3">
    <name type="scientific">Microscilla marina ATCC 23134</name>
    <dbReference type="NCBI Taxonomy" id="313606"/>
    <lineage>
        <taxon>Bacteria</taxon>
        <taxon>Pseudomonadati</taxon>
        <taxon>Bacteroidota</taxon>
        <taxon>Cytophagia</taxon>
        <taxon>Cytophagales</taxon>
        <taxon>Microscillaceae</taxon>
        <taxon>Microscilla</taxon>
    </lineage>
</organism>
<dbReference type="EMBL" id="AAWS01000036">
    <property type="protein sequence ID" value="EAY26245.1"/>
    <property type="molecule type" value="Genomic_DNA"/>
</dbReference>
<dbReference type="PANTHER" id="PTHR30399:SF1">
    <property type="entry name" value="UTP PYROPHOSPHATASE"/>
    <property type="match status" value="1"/>
</dbReference>
<keyword evidence="3" id="KW-1185">Reference proteome</keyword>
<dbReference type="Gene3D" id="3.30.2010.10">
    <property type="entry name" value="Metalloproteases ('zincins'), catalytic domain"/>
    <property type="match status" value="1"/>
</dbReference>
<reference evidence="2 3" key="1">
    <citation type="submission" date="2007-01" db="EMBL/GenBank/DDBJ databases">
        <authorList>
            <person name="Haygood M."/>
            <person name="Podell S."/>
            <person name="Anderson C."/>
            <person name="Hopkinson B."/>
            <person name="Roe K."/>
            <person name="Barbeau K."/>
            <person name="Gaasterland T."/>
            <person name="Ferriera S."/>
            <person name="Johnson J."/>
            <person name="Kravitz S."/>
            <person name="Beeson K."/>
            <person name="Sutton G."/>
            <person name="Rogers Y.-H."/>
            <person name="Friedman R."/>
            <person name="Frazier M."/>
            <person name="Venter J.C."/>
        </authorList>
    </citation>
    <scope>NUCLEOTIDE SEQUENCE [LARGE SCALE GENOMIC DNA]</scope>
    <source>
        <strain evidence="2 3">ATCC 23134</strain>
    </source>
</reference>
<dbReference type="eggNOG" id="COG1451">
    <property type="taxonomic scope" value="Bacteria"/>
</dbReference>
<protein>
    <recommendedName>
        <fullName evidence="1">YgjP-like metallopeptidase domain-containing protein</fullName>
    </recommendedName>
</protein>
<name>A1ZTI5_MICM2</name>
<dbReference type="CDD" id="cd07344">
    <property type="entry name" value="M48_yhfN_like"/>
    <property type="match status" value="1"/>
</dbReference>
<evidence type="ECO:0000313" key="2">
    <source>
        <dbReference type="EMBL" id="EAY26245.1"/>
    </source>
</evidence>
<feature type="domain" description="YgjP-like metallopeptidase" evidence="1">
    <location>
        <begin position="16"/>
        <end position="220"/>
    </location>
</feature>
<sequence length="226" mass="26247">MLNDDVNYTIKRSKRKTLSIYIERDGTVSILAPQHLSEEKLASVVQAKEYQIYKYLAEWKAANAARIEREYVNGQSFLYLGRNYRLSIEAEQAVPLQLKNGYFVLNKNDAPKAKAHFIAFYKQKLLPRINDRIEHFADGMGVRPNKVRVMELQNRWASCTAQGNLNFHWKCGMAPLEVLDYIVVHEMAHLIYLNHSQAFWHEVDKALPQYRDHIAWLEAHGAGMDL</sequence>
<dbReference type="RefSeq" id="WP_002701233.1">
    <property type="nucleotide sequence ID" value="NZ_AAWS01000036.1"/>
</dbReference>
<proteinExistence type="predicted"/>
<evidence type="ECO:0000259" key="1">
    <source>
        <dbReference type="Pfam" id="PF01863"/>
    </source>
</evidence>
<dbReference type="InterPro" id="IPR053136">
    <property type="entry name" value="UTP_pyrophosphatase-like"/>
</dbReference>